<evidence type="ECO:0000313" key="7">
    <source>
        <dbReference type="EMBL" id="SMG24047.1"/>
    </source>
</evidence>
<evidence type="ECO:0000256" key="6">
    <source>
        <dbReference type="ARBA" id="ARBA00023136"/>
    </source>
</evidence>
<comment type="similarity">
    <text evidence="2">Belongs to the UPF0719 family.</text>
</comment>
<evidence type="ECO:0000256" key="2">
    <source>
        <dbReference type="ARBA" id="ARBA00005779"/>
    </source>
</evidence>
<reference evidence="7 8" key="1">
    <citation type="submission" date="2017-04" db="EMBL/GenBank/DDBJ databases">
        <authorList>
            <person name="Afonso C.L."/>
            <person name="Miller P.J."/>
            <person name="Scott M.A."/>
            <person name="Spackman E."/>
            <person name="Goraichik I."/>
            <person name="Dimitrov K.M."/>
            <person name="Suarez D.L."/>
            <person name="Swayne D.E."/>
        </authorList>
    </citation>
    <scope>NUCLEOTIDE SEQUENCE [LARGE SCALE GENOMIC DNA]</scope>
    <source>
        <strain evidence="7 8">11</strain>
    </source>
</reference>
<proteinExistence type="inferred from homology"/>
<dbReference type="EMBL" id="FXAZ01000001">
    <property type="protein sequence ID" value="SMG24047.1"/>
    <property type="molecule type" value="Genomic_DNA"/>
</dbReference>
<dbReference type="PANTHER" id="PTHR40043">
    <property type="entry name" value="UPF0719 INNER MEMBRANE PROTEIN YJFL"/>
    <property type="match status" value="1"/>
</dbReference>
<evidence type="ECO:0000256" key="5">
    <source>
        <dbReference type="ARBA" id="ARBA00022989"/>
    </source>
</evidence>
<gene>
    <name evidence="7" type="ORF">SAMN06295960_1346</name>
</gene>
<dbReference type="Pfam" id="PF03994">
    <property type="entry name" value="DUF350"/>
    <property type="match status" value="1"/>
</dbReference>
<organism evidence="7 8">
    <name type="scientific">Paenibacillus aquistagni</name>
    <dbReference type="NCBI Taxonomy" id="1852522"/>
    <lineage>
        <taxon>Bacteria</taxon>
        <taxon>Bacillati</taxon>
        <taxon>Bacillota</taxon>
        <taxon>Bacilli</taxon>
        <taxon>Bacillales</taxon>
        <taxon>Paenibacillaceae</taxon>
        <taxon>Paenibacillus</taxon>
    </lineage>
</organism>
<sequence length="139" mass="15478">MDQLNVTLQNVQAIGVWTGISVVLLFILMFVDSIFTSYNDMREMKKGNVAVTTRFVMKLFAQGYILSTSIRVAYSLGEALIYSVIAFIILLIIEWLVRLILRVMFNLNLEEGTKNGMMSHALLAGSLHVVGAFIIAACL</sequence>
<dbReference type="GO" id="GO:0005886">
    <property type="term" value="C:plasma membrane"/>
    <property type="evidence" value="ECO:0007669"/>
    <property type="project" value="UniProtKB-SubCell"/>
</dbReference>
<comment type="subcellular location">
    <subcellularLocation>
        <location evidence="1">Cell membrane</location>
        <topology evidence="1">Multi-pass membrane protein</topology>
    </subcellularLocation>
</comment>
<name>A0A1X7J947_9BACL</name>
<keyword evidence="4" id="KW-0812">Transmembrane</keyword>
<evidence type="ECO:0000256" key="1">
    <source>
        <dbReference type="ARBA" id="ARBA00004651"/>
    </source>
</evidence>
<dbReference type="InterPro" id="IPR007140">
    <property type="entry name" value="DUF350"/>
</dbReference>
<evidence type="ECO:0000313" key="8">
    <source>
        <dbReference type="Proteomes" id="UP000193834"/>
    </source>
</evidence>
<keyword evidence="5" id="KW-1133">Transmembrane helix</keyword>
<keyword evidence="3" id="KW-1003">Cell membrane</keyword>
<dbReference type="PANTHER" id="PTHR40043:SF1">
    <property type="entry name" value="UPF0719 INNER MEMBRANE PROTEIN YJFL"/>
    <property type="match status" value="1"/>
</dbReference>
<dbReference type="RefSeq" id="WP_085493498.1">
    <property type="nucleotide sequence ID" value="NZ_FXAZ01000001.1"/>
</dbReference>
<keyword evidence="6" id="KW-0472">Membrane</keyword>
<keyword evidence="8" id="KW-1185">Reference proteome</keyword>
<dbReference type="AlphaFoldDB" id="A0A1X7J947"/>
<protein>
    <submittedName>
        <fullName evidence="7">Uncharacterized membrane protein YjfL, UPF0719 family</fullName>
    </submittedName>
</protein>
<dbReference type="Proteomes" id="UP000193834">
    <property type="component" value="Unassembled WGS sequence"/>
</dbReference>
<dbReference type="OrthoDB" id="2678278at2"/>
<evidence type="ECO:0000256" key="4">
    <source>
        <dbReference type="ARBA" id="ARBA00022692"/>
    </source>
</evidence>
<accession>A0A1X7J947</accession>
<dbReference type="STRING" id="1852522.SAMN06295960_1346"/>
<evidence type="ECO:0000256" key="3">
    <source>
        <dbReference type="ARBA" id="ARBA00022475"/>
    </source>
</evidence>